<feature type="domain" description="Fe2OG dioxygenase" evidence="4">
    <location>
        <begin position="161"/>
        <end position="260"/>
    </location>
</feature>
<dbReference type="PANTHER" id="PTHR47990">
    <property type="entry name" value="2-OXOGLUTARATE (2OG) AND FE(II)-DEPENDENT OXYGENASE SUPERFAMILY PROTEIN-RELATED"/>
    <property type="match status" value="1"/>
</dbReference>
<dbReference type="Gene3D" id="2.60.120.330">
    <property type="entry name" value="B-lactam Antibiotic, Isopenicillin N Synthase, Chain"/>
    <property type="match status" value="1"/>
</dbReference>
<gene>
    <name evidence="5" type="primary">FLS1</name>
</gene>
<dbReference type="PROSITE" id="PS51471">
    <property type="entry name" value="FE2OG_OXY"/>
    <property type="match status" value="1"/>
</dbReference>
<dbReference type="SUPFAM" id="SSF51197">
    <property type="entry name" value="Clavaminate synthase-like"/>
    <property type="match status" value="1"/>
</dbReference>
<evidence type="ECO:0000256" key="3">
    <source>
        <dbReference type="RuleBase" id="RU003682"/>
    </source>
</evidence>
<keyword evidence="2 3" id="KW-0408">Iron</keyword>
<dbReference type="EMBL" id="LC496052">
    <property type="protein sequence ID" value="BBM96376.1"/>
    <property type="molecule type" value="mRNA"/>
</dbReference>
<keyword evidence="3" id="KW-0560">Oxidoreductase</keyword>
<dbReference type="GO" id="GO:0046872">
    <property type="term" value="F:metal ion binding"/>
    <property type="evidence" value="ECO:0007669"/>
    <property type="project" value="UniProtKB-KW"/>
</dbReference>
<dbReference type="Pfam" id="PF03171">
    <property type="entry name" value="2OG-FeII_Oxy"/>
    <property type="match status" value="1"/>
</dbReference>
<evidence type="ECO:0000256" key="2">
    <source>
        <dbReference type="ARBA" id="ARBA00023004"/>
    </source>
</evidence>
<dbReference type="GO" id="GO:0016491">
    <property type="term" value="F:oxidoreductase activity"/>
    <property type="evidence" value="ECO:0007669"/>
    <property type="project" value="UniProtKB-KW"/>
</dbReference>
<reference evidence="5" key="1">
    <citation type="submission" date="2019-08" db="EMBL/GenBank/DDBJ databases">
        <title>Identification of anthocyanin regulatory and structural genes related to violet flower color in Matthiola incana.</title>
        <authorList>
            <person name="Nakatsuka T."/>
            <person name="Nuraini L."/>
            <person name="Kawai K."/>
            <person name="Ando Y."/>
        </authorList>
    </citation>
    <scope>NUCLEOTIDE SEQUENCE</scope>
</reference>
<dbReference type="InterPro" id="IPR027443">
    <property type="entry name" value="IPNS-like_sf"/>
</dbReference>
<organism evidence="5">
    <name type="scientific">Matthiola incana</name>
    <name type="common">Common stock</name>
    <name type="synonym">Cheiranthus incanus</name>
    <dbReference type="NCBI Taxonomy" id="3724"/>
    <lineage>
        <taxon>Eukaryota</taxon>
        <taxon>Viridiplantae</taxon>
        <taxon>Streptophyta</taxon>
        <taxon>Embryophyta</taxon>
        <taxon>Tracheophyta</taxon>
        <taxon>Spermatophyta</taxon>
        <taxon>Magnoliopsida</taxon>
        <taxon>eudicotyledons</taxon>
        <taxon>Gunneridae</taxon>
        <taxon>Pentapetalae</taxon>
        <taxon>rosids</taxon>
        <taxon>malvids</taxon>
        <taxon>Brassicales</taxon>
        <taxon>Brassicaceae</taxon>
        <taxon>Anchonieae</taxon>
        <taxon>Matthiola</taxon>
    </lineage>
</organism>
<dbReference type="AlphaFoldDB" id="A0A7I6P929"/>
<comment type="similarity">
    <text evidence="3">Belongs to the iron/ascorbate-dependent oxidoreductase family.</text>
</comment>
<dbReference type="Pfam" id="PF14226">
    <property type="entry name" value="DIOX_N"/>
    <property type="match status" value="1"/>
</dbReference>
<proteinExistence type="evidence at transcript level"/>
<evidence type="ECO:0000259" key="4">
    <source>
        <dbReference type="PROSITE" id="PS51471"/>
    </source>
</evidence>
<name>A0A7I6P929_MATIN</name>
<evidence type="ECO:0000256" key="1">
    <source>
        <dbReference type="ARBA" id="ARBA00022723"/>
    </source>
</evidence>
<dbReference type="InterPro" id="IPR044861">
    <property type="entry name" value="IPNS-like_FE2OG_OXY"/>
</dbReference>
<accession>A0A7I6P929</accession>
<protein>
    <submittedName>
        <fullName evidence="5">Flavonol synthase</fullName>
    </submittedName>
</protein>
<keyword evidence="1 3" id="KW-0479">Metal-binding</keyword>
<dbReference type="InterPro" id="IPR005123">
    <property type="entry name" value="Oxoglu/Fe-dep_dioxygenase_dom"/>
</dbReference>
<evidence type="ECO:0000313" key="5">
    <source>
        <dbReference type="EMBL" id="BBM96376.1"/>
    </source>
</evidence>
<dbReference type="InterPro" id="IPR026992">
    <property type="entry name" value="DIOX_N"/>
</dbReference>
<dbReference type="InterPro" id="IPR050231">
    <property type="entry name" value="Iron_ascorbate_oxido_reductase"/>
</dbReference>
<sequence length="301" mass="34583">MTEKDKRGITRVPVVDLSCPDEELVARTVVKASEDWGVFQVVNHGIPTELIQRLQKVGREFFELPEAEKKVVAREAGSVEGYGRRIELDIKKRKGIVDQIYLSTWPPSSVNYRYWPKSPPDYREVNEEYARHVKTLSEKIMEWLSEGLGLGREAIKEVNGCWYVMNINHYPPYPHSDSFNGLEPHTDINGLTLIITNEIPGLQVFKDDHWIEVEYIPSAIIVNIGDQIMMLSNGKYKNVLHKTTVDKEKTRMSWPVPVSPTYDMVVGPLPELTSEDDPPKFKPIAYKDYVHNKITFLKNKS</sequence>